<proteinExistence type="predicted"/>
<name>A0A6A1WDV2_9ROSI</name>
<keyword evidence="6" id="KW-1185">Reference proteome</keyword>
<evidence type="ECO:0000256" key="2">
    <source>
        <dbReference type="ARBA" id="ARBA00023242"/>
    </source>
</evidence>
<dbReference type="Proteomes" id="UP000516437">
    <property type="component" value="Chromosome 2"/>
</dbReference>
<dbReference type="GO" id="GO:0003723">
    <property type="term" value="F:RNA binding"/>
    <property type="evidence" value="ECO:0007669"/>
    <property type="project" value="TreeGrafter"/>
</dbReference>
<sequence length="426" mass="45861">MAGTAEANDCSFVWDETSQLYFHASTGFYHDPVGGWYYSGRDGLYYKFENGNYVLLGSDNNDEGEVNQSNGTCNENDNQVDETFAFRQCSSNANGSAFQGDGSGSYQNIGGSDTECSNSHVPENPPPSEWLEDTLIDLYLSGYPKPVVIGGDDVRIPLETNDGDNLKLPAEGASWDEENWRAQYGQVVPPEEEPLPGFPVVELWDWAVVTGSRKEGKGKVSRLVGRLVKKSAKLHPSVPSGGGFLKTAPVCEVHLDLVRVTSGQVYKLRTPSGGYLASLPVYDSSNPTKDWGFPGLSVDMLSLPSSNSAGKHVSKTADGVSTSKDLSMLPDNLFASEKRGIPVYRDTTSERRTLYGGFGVGPGQKKSIIGGNDSSSSPTAVSTEEAAAEALNISFGAGSYARKLSENMGWKEVYSNLTIRFSSVSV</sequence>
<dbReference type="InterPro" id="IPR041591">
    <property type="entry name" value="OCRE"/>
</dbReference>
<keyword evidence="2" id="KW-0539">Nucleus</keyword>
<accession>A0A6A1WDV2</accession>
<dbReference type="PANTHER" id="PTHR13948:SF38">
    <property type="entry name" value="D111_G-PATCH DOMAIN-CONTAINING PROTEIN"/>
    <property type="match status" value="1"/>
</dbReference>
<dbReference type="GO" id="GO:0005634">
    <property type="term" value="C:nucleus"/>
    <property type="evidence" value="ECO:0007669"/>
    <property type="project" value="UniProtKB-SubCell"/>
</dbReference>
<dbReference type="AlphaFoldDB" id="A0A6A1WDV2"/>
<dbReference type="Pfam" id="PF17780">
    <property type="entry name" value="OCRE"/>
    <property type="match status" value="1"/>
</dbReference>
<evidence type="ECO:0000313" key="5">
    <source>
        <dbReference type="EMBL" id="KAB1223435.1"/>
    </source>
</evidence>
<dbReference type="PANTHER" id="PTHR13948">
    <property type="entry name" value="RNA-BINDING PROTEIN"/>
    <property type="match status" value="1"/>
</dbReference>
<evidence type="ECO:0000313" key="6">
    <source>
        <dbReference type="Proteomes" id="UP000516437"/>
    </source>
</evidence>
<feature type="compositionally biased region" description="Polar residues" evidence="3">
    <location>
        <begin position="104"/>
        <end position="121"/>
    </location>
</feature>
<gene>
    <name evidence="5" type="ORF">CJ030_MR2G012432</name>
</gene>
<evidence type="ECO:0000256" key="1">
    <source>
        <dbReference type="ARBA" id="ARBA00004123"/>
    </source>
</evidence>
<evidence type="ECO:0000256" key="3">
    <source>
        <dbReference type="SAM" id="MobiDB-lite"/>
    </source>
</evidence>
<dbReference type="GO" id="GO:0000398">
    <property type="term" value="P:mRNA splicing, via spliceosome"/>
    <property type="evidence" value="ECO:0007669"/>
    <property type="project" value="TreeGrafter"/>
</dbReference>
<feature type="region of interest" description="Disordered" evidence="3">
    <location>
        <begin position="100"/>
        <end position="125"/>
    </location>
</feature>
<organism evidence="5 6">
    <name type="scientific">Morella rubra</name>
    <name type="common">Chinese bayberry</name>
    <dbReference type="NCBI Taxonomy" id="262757"/>
    <lineage>
        <taxon>Eukaryota</taxon>
        <taxon>Viridiplantae</taxon>
        <taxon>Streptophyta</taxon>
        <taxon>Embryophyta</taxon>
        <taxon>Tracheophyta</taxon>
        <taxon>Spermatophyta</taxon>
        <taxon>Magnoliopsida</taxon>
        <taxon>eudicotyledons</taxon>
        <taxon>Gunneridae</taxon>
        <taxon>Pentapetalae</taxon>
        <taxon>rosids</taxon>
        <taxon>fabids</taxon>
        <taxon>Fagales</taxon>
        <taxon>Myricaceae</taxon>
        <taxon>Morella</taxon>
    </lineage>
</organism>
<dbReference type="EMBL" id="RXIC02000020">
    <property type="protein sequence ID" value="KAB1223435.1"/>
    <property type="molecule type" value="Genomic_DNA"/>
</dbReference>
<dbReference type="OrthoDB" id="4822at2759"/>
<comment type="caution">
    <text evidence="5">The sequence shown here is derived from an EMBL/GenBank/DDBJ whole genome shotgun (WGS) entry which is preliminary data.</text>
</comment>
<dbReference type="CDD" id="cd16074">
    <property type="entry name" value="OCRE"/>
    <property type="match status" value="1"/>
</dbReference>
<comment type="subcellular location">
    <subcellularLocation>
        <location evidence="1">Nucleus</location>
    </subcellularLocation>
</comment>
<reference evidence="5 6" key="1">
    <citation type="journal article" date="2019" name="Plant Biotechnol. J.">
        <title>The red bayberry genome and genetic basis of sex determination.</title>
        <authorList>
            <person name="Jia H.M."/>
            <person name="Jia H.J."/>
            <person name="Cai Q.L."/>
            <person name="Wang Y."/>
            <person name="Zhao H.B."/>
            <person name="Yang W.F."/>
            <person name="Wang G.Y."/>
            <person name="Li Y.H."/>
            <person name="Zhan D.L."/>
            <person name="Shen Y.T."/>
            <person name="Niu Q.F."/>
            <person name="Chang L."/>
            <person name="Qiu J."/>
            <person name="Zhao L."/>
            <person name="Xie H.B."/>
            <person name="Fu W.Y."/>
            <person name="Jin J."/>
            <person name="Li X.W."/>
            <person name="Jiao Y."/>
            <person name="Zhou C.C."/>
            <person name="Tu T."/>
            <person name="Chai C.Y."/>
            <person name="Gao J.L."/>
            <person name="Fan L.J."/>
            <person name="van de Weg E."/>
            <person name="Wang J.Y."/>
            <person name="Gao Z.S."/>
        </authorList>
    </citation>
    <scope>NUCLEOTIDE SEQUENCE [LARGE SCALE GENOMIC DNA]</scope>
    <source>
        <tissue evidence="5">Leaves</tissue>
    </source>
</reference>
<feature type="domain" description="OCRE" evidence="4">
    <location>
        <begin position="12"/>
        <end position="49"/>
    </location>
</feature>
<protein>
    <recommendedName>
        <fullName evidence="4">OCRE domain-containing protein</fullName>
    </recommendedName>
</protein>
<evidence type="ECO:0000259" key="4">
    <source>
        <dbReference type="Pfam" id="PF17780"/>
    </source>
</evidence>